<comment type="similarity">
    <text evidence="2">Belongs to the kinesin light chain family.</text>
</comment>
<feature type="chain" id="PRO_5047349551" evidence="11">
    <location>
        <begin position="22"/>
        <end position="1060"/>
    </location>
</feature>
<feature type="repeat" description="TPR" evidence="10">
    <location>
        <begin position="327"/>
        <end position="360"/>
    </location>
</feature>
<feature type="domain" description="CHAT" evidence="12">
    <location>
        <begin position="711"/>
        <end position="1043"/>
    </location>
</feature>
<dbReference type="SUPFAM" id="SSF48452">
    <property type="entry name" value="TPR-like"/>
    <property type="match status" value="4"/>
</dbReference>
<dbReference type="Pfam" id="PF13424">
    <property type="entry name" value="TPR_12"/>
    <property type="match status" value="3"/>
</dbReference>
<evidence type="ECO:0000313" key="14">
    <source>
        <dbReference type="Proteomes" id="UP000256345"/>
    </source>
</evidence>
<evidence type="ECO:0000256" key="8">
    <source>
        <dbReference type="ARBA" id="ARBA00023175"/>
    </source>
</evidence>
<keyword evidence="14" id="KW-1185">Reference proteome</keyword>
<evidence type="ECO:0000256" key="5">
    <source>
        <dbReference type="ARBA" id="ARBA00022737"/>
    </source>
</evidence>
<evidence type="ECO:0000256" key="2">
    <source>
        <dbReference type="ARBA" id="ARBA00009622"/>
    </source>
</evidence>
<dbReference type="InterPro" id="IPR011990">
    <property type="entry name" value="TPR-like_helical_dom_sf"/>
</dbReference>
<evidence type="ECO:0000313" key="13">
    <source>
        <dbReference type="EMBL" id="REG25985.1"/>
    </source>
</evidence>
<feature type="repeat" description="TPR" evidence="10">
    <location>
        <begin position="159"/>
        <end position="192"/>
    </location>
</feature>
<keyword evidence="8" id="KW-0505">Motor protein</keyword>
<dbReference type="Proteomes" id="UP000256345">
    <property type="component" value="Unassembled WGS sequence"/>
</dbReference>
<name>A0ABX9JRX8_9BACT</name>
<keyword evidence="3" id="KW-0963">Cytoplasm</keyword>
<keyword evidence="11" id="KW-0732">Signal</keyword>
<feature type="signal peptide" evidence="11">
    <location>
        <begin position="1"/>
        <end position="21"/>
    </location>
</feature>
<sequence>MRQVFGWATVVLLCCAAGASAGEEQRDARLLEAQAAVDEATKLKAAGGYSEALLRAEHALALREAALGGTHPDVASCLTLVGELYQRRWELTRAEPLLQRALAIREAALGPQHPGIVQALNALAFLSMSRGSYGQAEALYQRALSIQEAAFGDTHPHVAQALSALAFLYQEQGLYGRAEPLYQRALALQEAALGEHHPDVAQTLGTFASLYLYQGLYDRAESLLQRALTLQEAALGEHRPDVARVLSALAFLYTQQGLYGRAEPLLQRAFALQEAALGHDHPLLASSLIKLARLHADQGLYDRAEPLLHRALALQEAALGPQHPDVASSLHSLARIYQAQGLYGRAEPLFQRALDMMESAHGKGYPDVAIPLNSLARLYVDQGLYDRAEPLLQRALALQEAFPSHNYPDIALTLGALAELYLEQGAYSRAEPLFQRALAILEEAHGGNHPWVAQTLHHLARIRLARHRLAEALPLFTRSFAISEQRLRQEALGFSESRLSSFLLFLRTDEQALYALLRAHPGDTRVRRLALAAVLLRKGRSVEETASISRTLYRNLGAEDRDTFERLRSLRTRQATLSLAGPGSPTPAKHPQRLETLATEGDALEADLARRSAPLRALTALPSPAEVVDRVAAALPQDGALVELIAYQDSPLVPQPGTSRVKRPGQLRYLALVLFPEASTHVVDLGPAAPIDLAATRLREALARRDARVQSSAHALYRLAFQPLLPVLGKTRRLLLSPDGQLGLVSFAALHDGRRFLLDSFDISYVTSGRELLPRPQETLPSSSVFVLADPDFAASPRTAPSPSGSLGPFFSTPRAKLAMGSWVPLPGTRQEAEGIQHLLPQARLFLGAEATKERLLSLPTPGILHLATHGFFLGDGPLPTPGSRAVGHFGALGDNPQAPGPQEPLLRSGLALAGAGAPVPDASTPSGHPPEAALVTALELAGLDLWGTQLVVLSACDTGRGAVQPGQGVHGLRRALVVAGAETVVMSLWTVDDDSTRLLMERYYRNLLAGQGRAAALHEAMRALRKSRPHPHDWAPFIALGSAAPLRAITPTPPRTPEQ</sequence>
<keyword evidence="6 10" id="KW-0802">TPR repeat</keyword>
<accession>A0ABX9JRX8</accession>
<dbReference type="PANTHER" id="PTHR45783:SF3">
    <property type="entry name" value="KINESIN LIGHT CHAIN"/>
    <property type="match status" value="1"/>
</dbReference>
<evidence type="ECO:0000256" key="6">
    <source>
        <dbReference type="ARBA" id="ARBA00022803"/>
    </source>
</evidence>
<evidence type="ECO:0000259" key="12">
    <source>
        <dbReference type="Pfam" id="PF12770"/>
    </source>
</evidence>
<dbReference type="EMBL" id="QUMU01000012">
    <property type="protein sequence ID" value="REG25985.1"/>
    <property type="molecule type" value="Genomic_DNA"/>
</dbReference>
<evidence type="ECO:0000256" key="9">
    <source>
        <dbReference type="ARBA" id="ARBA00023212"/>
    </source>
</evidence>
<gene>
    <name evidence="13" type="ORF">ATI61_11280</name>
</gene>
<evidence type="ECO:0000256" key="7">
    <source>
        <dbReference type="ARBA" id="ARBA00023054"/>
    </source>
</evidence>
<dbReference type="SMART" id="SM00028">
    <property type="entry name" value="TPR"/>
    <property type="match status" value="10"/>
</dbReference>
<evidence type="ECO:0000256" key="3">
    <source>
        <dbReference type="ARBA" id="ARBA00022490"/>
    </source>
</evidence>
<reference evidence="13 14" key="1">
    <citation type="submission" date="2018-08" db="EMBL/GenBank/DDBJ databases">
        <title>Genomic Encyclopedia of Archaeal and Bacterial Type Strains, Phase II (KMG-II): from individual species to whole genera.</title>
        <authorList>
            <person name="Goeker M."/>
        </authorList>
    </citation>
    <scope>NUCLEOTIDE SEQUENCE [LARGE SCALE GENOMIC DNA]</scope>
    <source>
        <strain evidence="13 14">DSM 2261</strain>
    </source>
</reference>
<evidence type="ECO:0000256" key="10">
    <source>
        <dbReference type="PROSITE-ProRule" id="PRU00339"/>
    </source>
</evidence>
<organism evidence="13 14">
    <name type="scientific">Archangium gephyra</name>
    <dbReference type="NCBI Taxonomy" id="48"/>
    <lineage>
        <taxon>Bacteria</taxon>
        <taxon>Pseudomonadati</taxon>
        <taxon>Myxococcota</taxon>
        <taxon>Myxococcia</taxon>
        <taxon>Myxococcales</taxon>
        <taxon>Cystobacterineae</taxon>
        <taxon>Archangiaceae</taxon>
        <taxon>Archangium</taxon>
    </lineage>
</organism>
<keyword evidence="4" id="KW-0493">Microtubule</keyword>
<dbReference type="RefSeq" id="WP_047855555.1">
    <property type="nucleotide sequence ID" value="NZ_CP011509.1"/>
</dbReference>
<feature type="repeat" description="TPR" evidence="10">
    <location>
        <begin position="411"/>
        <end position="444"/>
    </location>
</feature>
<comment type="subcellular location">
    <subcellularLocation>
        <location evidence="1">Cytoplasm</location>
        <location evidence="1">Cytoskeleton</location>
    </subcellularLocation>
</comment>
<protein>
    <submittedName>
        <fullName evidence="13">Tetratricopeptide repeat protein</fullName>
    </submittedName>
</protein>
<evidence type="ECO:0000256" key="4">
    <source>
        <dbReference type="ARBA" id="ARBA00022701"/>
    </source>
</evidence>
<dbReference type="InterPro" id="IPR024983">
    <property type="entry name" value="CHAT_dom"/>
</dbReference>
<dbReference type="InterPro" id="IPR019734">
    <property type="entry name" value="TPR_rpt"/>
</dbReference>
<dbReference type="InterPro" id="IPR002151">
    <property type="entry name" value="Kinesin_light"/>
</dbReference>
<proteinExistence type="inferred from homology"/>
<keyword evidence="9" id="KW-0206">Cytoskeleton</keyword>
<dbReference type="Gene3D" id="1.25.40.10">
    <property type="entry name" value="Tetratricopeptide repeat domain"/>
    <property type="match status" value="3"/>
</dbReference>
<dbReference type="Pfam" id="PF13374">
    <property type="entry name" value="TPR_10"/>
    <property type="match status" value="5"/>
</dbReference>
<dbReference type="Pfam" id="PF12770">
    <property type="entry name" value="CHAT"/>
    <property type="match status" value="1"/>
</dbReference>
<dbReference type="PROSITE" id="PS50005">
    <property type="entry name" value="TPR"/>
    <property type="match status" value="3"/>
</dbReference>
<comment type="caution">
    <text evidence="13">The sequence shown here is derived from an EMBL/GenBank/DDBJ whole genome shotgun (WGS) entry which is preliminary data.</text>
</comment>
<dbReference type="PRINTS" id="PR00381">
    <property type="entry name" value="KINESINLIGHT"/>
</dbReference>
<dbReference type="PANTHER" id="PTHR45783">
    <property type="entry name" value="KINESIN LIGHT CHAIN"/>
    <property type="match status" value="1"/>
</dbReference>
<keyword evidence="5" id="KW-0677">Repeat</keyword>
<evidence type="ECO:0000256" key="11">
    <source>
        <dbReference type="SAM" id="SignalP"/>
    </source>
</evidence>
<evidence type="ECO:0000256" key="1">
    <source>
        <dbReference type="ARBA" id="ARBA00004245"/>
    </source>
</evidence>
<keyword evidence="7" id="KW-0175">Coiled coil</keyword>